<evidence type="ECO:0000313" key="3">
    <source>
        <dbReference type="Proteomes" id="UP000187209"/>
    </source>
</evidence>
<proteinExistence type="inferred from homology"/>
<dbReference type="Proteomes" id="UP000187209">
    <property type="component" value="Unassembled WGS sequence"/>
</dbReference>
<keyword evidence="3" id="KW-1185">Reference proteome</keyword>
<evidence type="ECO:0000313" key="2">
    <source>
        <dbReference type="EMBL" id="OMJ87589.1"/>
    </source>
</evidence>
<dbReference type="OrthoDB" id="325711at2759"/>
<name>A0A1R2CEZ8_9CILI</name>
<accession>A0A1R2CEZ8</accession>
<sequence>MFNRNHIEGSYVTIKYRQSSLLQHYERLREIKNSIHKKRSISFVSIGKNLPHREIERTYEIEKSNKVLLNKLIEINTRKYSEIKSNLQLSRENIKKSAQVSRARRLLLENLSIAKRIIKQKPLITKKILEKDFELHKKYSQLLSRKHLLKLNGNLHILPSVYKRKYVSKTPPPIIKSEGGITKNSEKSLDMNMKDSIDLTIEDDSSVDDVY</sequence>
<organism evidence="2 3">
    <name type="scientific">Stentor coeruleus</name>
    <dbReference type="NCBI Taxonomy" id="5963"/>
    <lineage>
        <taxon>Eukaryota</taxon>
        <taxon>Sar</taxon>
        <taxon>Alveolata</taxon>
        <taxon>Ciliophora</taxon>
        <taxon>Postciliodesmatophora</taxon>
        <taxon>Heterotrichea</taxon>
        <taxon>Heterotrichida</taxon>
        <taxon>Stentoridae</taxon>
        <taxon>Stentor</taxon>
    </lineage>
</organism>
<dbReference type="InterPro" id="IPR029488">
    <property type="entry name" value="Hmw/CFAP97"/>
</dbReference>
<dbReference type="AlphaFoldDB" id="A0A1R2CEZ8"/>
<comment type="caution">
    <text evidence="2">The sequence shown here is derived from an EMBL/GenBank/DDBJ whole genome shotgun (WGS) entry which is preliminary data.</text>
</comment>
<dbReference type="Pfam" id="PF13879">
    <property type="entry name" value="Hmw_CFAP97"/>
    <property type="match status" value="1"/>
</dbReference>
<evidence type="ECO:0000256" key="1">
    <source>
        <dbReference type="ARBA" id="ARBA00008315"/>
    </source>
</evidence>
<dbReference type="EMBL" id="MPUH01000173">
    <property type="protein sequence ID" value="OMJ87589.1"/>
    <property type="molecule type" value="Genomic_DNA"/>
</dbReference>
<protein>
    <submittedName>
        <fullName evidence="2">Uncharacterized protein</fullName>
    </submittedName>
</protein>
<comment type="similarity">
    <text evidence="1">Belongs to the CFAP97 family.</text>
</comment>
<gene>
    <name evidence="2" type="ORF">SteCoe_10680</name>
</gene>
<reference evidence="2 3" key="1">
    <citation type="submission" date="2016-11" db="EMBL/GenBank/DDBJ databases">
        <title>The macronuclear genome of Stentor coeruleus: a giant cell with tiny introns.</title>
        <authorList>
            <person name="Slabodnick M."/>
            <person name="Ruby J.G."/>
            <person name="Reiff S.B."/>
            <person name="Swart E.C."/>
            <person name="Gosai S."/>
            <person name="Prabakaran S."/>
            <person name="Witkowska E."/>
            <person name="Larue G.E."/>
            <person name="Fisher S."/>
            <person name="Freeman R.M."/>
            <person name="Gunawardena J."/>
            <person name="Chu W."/>
            <person name="Stover N.A."/>
            <person name="Gregory B.D."/>
            <person name="Nowacki M."/>
            <person name="Derisi J."/>
            <person name="Roy S.W."/>
            <person name="Marshall W.F."/>
            <person name="Sood P."/>
        </authorList>
    </citation>
    <scope>NUCLEOTIDE SEQUENCE [LARGE SCALE GENOMIC DNA]</scope>
    <source>
        <strain evidence="2">WM001</strain>
    </source>
</reference>